<comment type="caution">
    <text evidence="2">The sequence shown here is derived from an EMBL/GenBank/DDBJ whole genome shotgun (WGS) entry which is preliminary data.</text>
</comment>
<keyword evidence="3" id="KW-1185">Reference proteome</keyword>
<dbReference type="InterPro" id="IPR007278">
    <property type="entry name" value="DUF397"/>
</dbReference>
<evidence type="ECO:0000313" key="3">
    <source>
        <dbReference type="Proteomes" id="UP000670475"/>
    </source>
</evidence>
<protein>
    <submittedName>
        <fullName evidence="2">DUF397 domain-containing protein</fullName>
    </submittedName>
</protein>
<dbReference type="AlphaFoldDB" id="A0A940MBJ8"/>
<evidence type="ECO:0000259" key="1">
    <source>
        <dbReference type="Pfam" id="PF04149"/>
    </source>
</evidence>
<accession>A0A940MBJ8</accession>
<gene>
    <name evidence="2" type="ORF">JFN87_03875</name>
</gene>
<sequence length="81" mass="8420">MNTTASDVRRETWVKSSYSNGNGGNCLEWAPLLAAASGAVPVRDSKSRSAGVLVFPAGSWDVFVTATALGRFSSRGSGRLG</sequence>
<evidence type="ECO:0000313" key="2">
    <source>
        <dbReference type="EMBL" id="MBP0456642.1"/>
    </source>
</evidence>
<dbReference type="EMBL" id="JAGIQL010000008">
    <property type="protein sequence ID" value="MBP0456642.1"/>
    <property type="molecule type" value="Genomic_DNA"/>
</dbReference>
<name>A0A940MBJ8_9ACTN</name>
<organism evidence="2 3">
    <name type="scientific">Streptomyces montanisoli</name>
    <dbReference type="NCBI Taxonomy" id="2798581"/>
    <lineage>
        <taxon>Bacteria</taxon>
        <taxon>Bacillati</taxon>
        <taxon>Actinomycetota</taxon>
        <taxon>Actinomycetes</taxon>
        <taxon>Kitasatosporales</taxon>
        <taxon>Streptomycetaceae</taxon>
        <taxon>Streptomyces</taxon>
    </lineage>
</organism>
<dbReference type="RefSeq" id="WP_209338424.1">
    <property type="nucleotide sequence ID" value="NZ_JAGIQL010000008.1"/>
</dbReference>
<feature type="domain" description="DUF397" evidence="1">
    <location>
        <begin position="12"/>
        <end position="66"/>
    </location>
</feature>
<dbReference type="Proteomes" id="UP000670475">
    <property type="component" value="Unassembled WGS sequence"/>
</dbReference>
<reference evidence="2" key="1">
    <citation type="submission" date="2021-03" db="EMBL/GenBank/DDBJ databases">
        <title>Whole genome sequence of Streptomyces bomunensis MMS17-BM035.</title>
        <authorList>
            <person name="Lee J.H."/>
        </authorList>
    </citation>
    <scope>NUCLEOTIDE SEQUENCE</scope>
    <source>
        <strain evidence="2">MMS17-BM035</strain>
    </source>
</reference>
<dbReference type="Pfam" id="PF04149">
    <property type="entry name" value="DUF397"/>
    <property type="match status" value="1"/>
</dbReference>
<proteinExistence type="predicted"/>